<reference evidence="3" key="2">
    <citation type="submission" date="2020-09" db="EMBL/GenBank/DDBJ databases">
        <authorList>
            <person name="Sun Q."/>
            <person name="Zhou Y."/>
        </authorList>
    </citation>
    <scope>NUCLEOTIDE SEQUENCE</scope>
    <source>
        <strain evidence="3">CGMCC 1.15360</strain>
    </source>
</reference>
<dbReference type="InterPro" id="IPR023361">
    <property type="entry name" value="DUF1285_beta_roll_sf"/>
</dbReference>
<evidence type="ECO:0000259" key="1">
    <source>
        <dbReference type="Pfam" id="PF06938"/>
    </source>
</evidence>
<gene>
    <name evidence="3" type="ORF">GCM10010990_16150</name>
</gene>
<dbReference type="Gene3D" id="2.30.270.10">
    <property type="entry name" value="duf1285 protein"/>
    <property type="match status" value="1"/>
</dbReference>
<proteinExistence type="predicted"/>
<dbReference type="InterPro" id="IPR048342">
    <property type="entry name" value="DUF1285_C"/>
</dbReference>
<feature type="domain" description="DUF1285" evidence="2">
    <location>
        <begin position="94"/>
        <end position="183"/>
    </location>
</feature>
<sequence>MPYEIPPDLAGLSLAEIAESMAKRGLPPVDDWHPEASADSGMTIAADGSWYHDGSKITRAGMVRAFSSLLRRDDDGFWLVLPYQKQSIEVEDAPFIAVDVKEDEEAGQPVLSFRLNTDEFVTADADHPVIARGDADTPALYVRVRGALEARLDRSTYAQLAEIAIARGDDPLSVASKGAVFALIPA</sequence>
<accession>A0A916YY47</accession>
<evidence type="ECO:0000313" key="4">
    <source>
        <dbReference type="Proteomes" id="UP000612349"/>
    </source>
</evidence>
<dbReference type="InterPro" id="IPR010707">
    <property type="entry name" value="DUF1285"/>
</dbReference>
<reference evidence="3" key="1">
    <citation type="journal article" date="2014" name="Int. J. Syst. Evol. Microbiol.">
        <title>Complete genome sequence of Corynebacterium casei LMG S-19264T (=DSM 44701T), isolated from a smear-ripened cheese.</title>
        <authorList>
            <consortium name="US DOE Joint Genome Institute (JGI-PGF)"/>
            <person name="Walter F."/>
            <person name="Albersmeier A."/>
            <person name="Kalinowski J."/>
            <person name="Ruckert C."/>
        </authorList>
    </citation>
    <scope>NUCLEOTIDE SEQUENCE</scope>
    <source>
        <strain evidence="3">CGMCC 1.15360</strain>
    </source>
</reference>
<name>A0A916YY47_9SPHN</name>
<evidence type="ECO:0000313" key="3">
    <source>
        <dbReference type="EMBL" id="GGD67452.1"/>
    </source>
</evidence>
<evidence type="ECO:0000259" key="2">
    <source>
        <dbReference type="Pfam" id="PF21028"/>
    </source>
</evidence>
<dbReference type="RefSeq" id="WP_066771115.1">
    <property type="nucleotide sequence ID" value="NZ_BMIP01000003.1"/>
</dbReference>
<organism evidence="3 4">
    <name type="scientific">Croceicoccus mobilis</name>
    <dbReference type="NCBI Taxonomy" id="1703339"/>
    <lineage>
        <taxon>Bacteria</taxon>
        <taxon>Pseudomonadati</taxon>
        <taxon>Pseudomonadota</taxon>
        <taxon>Alphaproteobacteria</taxon>
        <taxon>Sphingomonadales</taxon>
        <taxon>Erythrobacteraceae</taxon>
        <taxon>Croceicoccus</taxon>
    </lineage>
</organism>
<dbReference type="EMBL" id="BMIP01000003">
    <property type="protein sequence ID" value="GGD67452.1"/>
    <property type="molecule type" value="Genomic_DNA"/>
</dbReference>
<comment type="caution">
    <text evidence="3">The sequence shown here is derived from an EMBL/GenBank/DDBJ whole genome shotgun (WGS) entry which is preliminary data.</text>
</comment>
<dbReference type="AlphaFoldDB" id="A0A916YY47"/>
<keyword evidence="4" id="KW-1185">Reference proteome</keyword>
<dbReference type="OrthoDB" id="3078366at2"/>
<dbReference type="Pfam" id="PF06938">
    <property type="entry name" value="DUF1285_N"/>
    <property type="match status" value="1"/>
</dbReference>
<dbReference type="InterPro" id="IPR048341">
    <property type="entry name" value="DUF1285_N"/>
</dbReference>
<dbReference type="Proteomes" id="UP000612349">
    <property type="component" value="Unassembled WGS sequence"/>
</dbReference>
<evidence type="ECO:0008006" key="5">
    <source>
        <dbReference type="Google" id="ProtNLM"/>
    </source>
</evidence>
<feature type="domain" description="DUF1285" evidence="1">
    <location>
        <begin position="27"/>
        <end position="93"/>
    </location>
</feature>
<dbReference type="Pfam" id="PF21028">
    <property type="entry name" value="DUF1285_C"/>
    <property type="match status" value="1"/>
</dbReference>
<dbReference type="Gene3D" id="3.10.540.10">
    <property type="entry name" value="duf1285 like domain"/>
    <property type="match status" value="1"/>
</dbReference>
<protein>
    <recommendedName>
        <fullName evidence="5">Proteophosphoglycan</fullName>
    </recommendedName>
</protein>
<dbReference type="PIRSF" id="PIRSF029557">
    <property type="entry name" value="UCP029557"/>
    <property type="match status" value="1"/>
</dbReference>